<protein>
    <submittedName>
        <fullName evidence="2">Uncharacterized protein</fullName>
    </submittedName>
</protein>
<gene>
    <name evidence="2" type="ORF">K457DRAFT_27137</name>
</gene>
<evidence type="ECO:0000313" key="3">
    <source>
        <dbReference type="Proteomes" id="UP000078512"/>
    </source>
</evidence>
<dbReference type="OrthoDB" id="2425928at2759"/>
<feature type="compositionally biased region" description="Low complexity" evidence="1">
    <location>
        <begin position="221"/>
        <end position="241"/>
    </location>
</feature>
<name>A0A197KEI3_9FUNG</name>
<feature type="compositionally biased region" description="Polar residues" evidence="1">
    <location>
        <begin position="29"/>
        <end position="38"/>
    </location>
</feature>
<evidence type="ECO:0000313" key="2">
    <source>
        <dbReference type="EMBL" id="OAQ36122.1"/>
    </source>
</evidence>
<feature type="region of interest" description="Disordered" evidence="1">
    <location>
        <begin position="203"/>
        <end position="281"/>
    </location>
</feature>
<feature type="compositionally biased region" description="Polar residues" evidence="1">
    <location>
        <begin position="209"/>
        <end position="220"/>
    </location>
</feature>
<dbReference type="Pfam" id="PF14958">
    <property type="entry name" value="PAAT-like"/>
    <property type="match status" value="1"/>
</dbReference>
<dbReference type="Proteomes" id="UP000078512">
    <property type="component" value="Unassembled WGS sequence"/>
</dbReference>
<feature type="compositionally biased region" description="Polar residues" evidence="1">
    <location>
        <begin position="247"/>
        <end position="281"/>
    </location>
</feature>
<evidence type="ECO:0000256" key="1">
    <source>
        <dbReference type="SAM" id="MobiDB-lite"/>
    </source>
</evidence>
<dbReference type="InterPro" id="IPR028043">
    <property type="entry name" value="PAAT-like"/>
</dbReference>
<reference evidence="2 3" key="1">
    <citation type="submission" date="2016-05" db="EMBL/GenBank/DDBJ databases">
        <title>Genome sequencing reveals origins of a unique bacterial endosymbiosis in the earliest lineages of terrestrial Fungi.</title>
        <authorList>
            <consortium name="DOE Joint Genome Institute"/>
            <person name="Uehling J."/>
            <person name="Gryganskyi A."/>
            <person name="Hameed K."/>
            <person name="Tschaplinski T."/>
            <person name="Misztal P."/>
            <person name="Wu S."/>
            <person name="Desiro A."/>
            <person name="Vande Pol N."/>
            <person name="Du Z.-Y."/>
            <person name="Zienkiewicz A."/>
            <person name="Zienkiewicz K."/>
            <person name="Morin E."/>
            <person name="Tisserant E."/>
            <person name="Splivallo R."/>
            <person name="Hainaut M."/>
            <person name="Henrissat B."/>
            <person name="Ohm R."/>
            <person name="Kuo A."/>
            <person name="Yan J."/>
            <person name="Lipzen A."/>
            <person name="Nolan M."/>
            <person name="Labutti K."/>
            <person name="Barry K."/>
            <person name="Goldstein A."/>
            <person name="Labbe J."/>
            <person name="Schadt C."/>
            <person name="Tuskan G."/>
            <person name="Grigoriev I."/>
            <person name="Martin F."/>
            <person name="Vilgalys R."/>
            <person name="Bonito G."/>
        </authorList>
    </citation>
    <scope>NUCLEOTIDE SEQUENCE [LARGE SCALE GENOMIC DNA]</scope>
    <source>
        <strain evidence="2 3">AG-77</strain>
    </source>
</reference>
<organism evidence="2 3">
    <name type="scientific">Linnemannia elongata AG-77</name>
    <dbReference type="NCBI Taxonomy" id="1314771"/>
    <lineage>
        <taxon>Eukaryota</taxon>
        <taxon>Fungi</taxon>
        <taxon>Fungi incertae sedis</taxon>
        <taxon>Mucoromycota</taxon>
        <taxon>Mortierellomycotina</taxon>
        <taxon>Mortierellomycetes</taxon>
        <taxon>Mortierellales</taxon>
        <taxon>Mortierellaceae</taxon>
        <taxon>Linnemannia</taxon>
    </lineage>
</organism>
<sequence length="481" mass="50991">MALLHFTANRPADDPTAIHSACHFDQTDESNATTTAGQENPRPLRLSSSTTASSPNASLNPILTSPEHSRILTDLSPSNPAILLARSSTDPDPRPFVCAAITIVSSARTMELYISGEYSGTFRGESFLPSDPSFTPVICGPGGTGGGPASPPLFLIQIDQESLLHRCRNLVFKFFIPKKPTAFQDSLSLHWLIVQGALPPPSPSFSLSNHGPTSQNSPRQPATATSSSPTSPWASLSSTSTQPGNPPSLTQTDTTGATISTAANNVDPTATTTTAYNDVSTTPASHISSGYFTSSSQNFENQTSPNFSAFASAHPYMMSPGISTSIDLDKVRQMLSQVQIDNMPQGAKDLMRNMEMQSLAQQQQLQQRTAASSVATGEYLSPSPLASPLPPLAYMAIAPPLPPPSSSSSSLPPPPTVTSILIPPSELATVEAAAGETAAFVTKAELALMEERIMTKIEQQFQEMEDRILNKLLLATKLPNA</sequence>
<keyword evidence="3" id="KW-1185">Reference proteome</keyword>
<dbReference type="AlphaFoldDB" id="A0A197KEI3"/>
<feature type="region of interest" description="Disordered" evidence="1">
    <location>
        <begin position="29"/>
        <end position="63"/>
    </location>
</feature>
<proteinExistence type="predicted"/>
<feature type="compositionally biased region" description="Low complexity" evidence="1">
    <location>
        <begin position="43"/>
        <end position="60"/>
    </location>
</feature>
<dbReference type="EMBL" id="KV442012">
    <property type="protein sequence ID" value="OAQ36122.1"/>
    <property type="molecule type" value="Genomic_DNA"/>
</dbReference>
<accession>A0A197KEI3</accession>